<feature type="transmembrane region" description="Helical" evidence="8">
    <location>
        <begin position="166"/>
        <end position="186"/>
    </location>
</feature>
<evidence type="ECO:0000313" key="10">
    <source>
        <dbReference type="Proteomes" id="UP000281094"/>
    </source>
</evidence>
<feature type="transmembrane region" description="Helical" evidence="8">
    <location>
        <begin position="198"/>
        <end position="217"/>
    </location>
</feature>
<keyword evidence="7 8" id="KW-0472">Membrane</keyword>
<dbReference type="Gene3D" id="1.20.1530.20">
    <property type="match status" value="1"/>
</dbReference>
<dbReference type="RefSeq" id="WP_121644821.1">
    <property type="nucleotide sequence ID" value="NZ_RCWN01000001.1"/>
</dbReference>
<feature type="transmembrane region" description="Helical" evidence="8">
    <location>
        <begin position="106"/>
        <end position="132"/>
    </location>
</feature>
<dbReference type="Proteomes" id="UP000281094">
    <property type="component" value="Unassembled WGS sequence"/>
</dbReference>
<evidence type="ECO:0000256" key="4">
    <source>
        <dbReference type="ARBA" id="ARBA00022475"/>
    </source>
</evidence>
<evidence type="ECO:0000256" key="6">
    <source>
        <dbReference type="ARBA" id="ARBA00022989"/>
    </source>
</evidence>
<gene>
    <name evidence="9" type="ORF">D8780_06200</name>
</gene>
<keyword evidence="6 8" id="KW-1133">Transmembrane helix</keyword>
<comment type="similarity">
    <text evidence="2">Belongs to the auxin efflux carrier (TC 2.A.69) family.</text>
</comment>
<feature type="transmembrane region" description="Helical" evidence="8">
    <location>
        <begin position="229"/>
        <end position="249"/>
    </location>
</feature>
<sequence length="319" mass="34172">MAEIFALVLPFFGLIILGYAAGKIVRQPVEALGWMNIFIIYIALPALFFQLLSKTPIEKLTEWSYILGAAASTYIIFALMFLIAFFRERLIPPATIAALAAAYGNIGYMGPGLALLAFGPSAAVPVALIFAFENALHFAVTPALMALSGTVERSPGALALDIAKRILLHPFILATFVGVGAAALEWSPPIAIERLLEYLANAAAPCALFVMGVTLALRPLRRVPTELGLIVPLKLVVHPLLCWLILSAVGNFDPVWIQSAILLAALPTATNVFVLAQQYHVWAERASATVLITTGASVVTVTAILWLMRTGAVPVDLFP</sequence>
<evidence type="ECO:0000256" key="3">
    <source>
        <dbReference type="ARBA" id="ARBA00022448"/>
    </source>
</evidence>
<keyword evidence="10" id="KW-1185">Reference proteome</keyword>
<reference evidence="9 10" key="1">
    <citation type="submission" date="2018-10" db="EMBL/GenBank/DDBJ databases">
        <title>Notoacmeibacter sp. M2BS9Y-3-1, whole genome shotgun sequence.</title>
        <authorList>
            <person name="Tuo L."/>
        </authorList>
    </citation>
    <scope>NUCLEOTIDE SEQUENCE [LARGE SCALE GENOMIC DNA]</scope>
    <source>
        <strain evidence="9 10">M2BS9Y-3-1</strain>
    </source>
</reference>
<evidence type="ECO:0000256" key="8">
    <source>
        <dbReference type="SAM" id="Phobius"/>
    </source>
</evidence>
<proteinExistence type="inferred from homology"/>
<comment type="subcellular location">
    <subcellularLocation>
        <location evidence="1">Cell membrane</location>
        <topology evidence="1">Multi-pass membrane protein</topology>
    </subcellularLocation>
</comment>
<dbReference type="AlphaFoldDB" id="A0A3L7JAT7"/>
<organism evidence="9 10">
    <name type="scientific">Notoacmeibacter ruber</name>
    <dbReference type="NCBI Taxonomy" id="2670375"/>
    <lineage>
        <taxon>Bacteria</taxon>
        <taxon>Pseudomonadati</taxon>
        <taxon>Pseudomonadota</taxon>
        <taxon>Alphaproteobacteria</taxon>
        <taxon>Hyphomicrobiales</taxon>
        <taxon>Notoacmeibacteraceae</taxon>
        <taxon>Notoacmeibacter</taxon>
    </lineage>
</organism>
<evidence type="ECO:0000256" key="7">
    <source>
        <dbReference type="ARBA" id="ARBA00023136"/>
    </source>
</evidence>
<feature type="transmembrane region" description="Helical" evidence="8">
    <location>
        <begin position="255"/>
        <end position="276"/>
    </location>
</feature>
<dbReference type="InterPro" id="IPR038770">
    <property type="entry name" value="Na+/solute_symporter_sf"/>
</dbReference>
<comment type="caution">
    <text evidence="9">The sequence shown here is derived from an EMBL/GenBank/DDBJ whole genome shotgun (WGS) entry which is preliminary data.</text>
</comment>
<evidence type="ECO:0000256" key="2">
    <source>
        <dbReference type="ARBA" id="ARBA00010145"/>
    </source>
</evidence>
<dbReference type="Pfam" id="PF03547">
    <property type="entry name" value="Mem_trans"/>
    <property type="match status" value="2"/>
</dbReference>
<accession>A0A3L7JAT7</accession>
<dbReference type="GO" id="GO:0055085">
    <property type="term" value="P:transmembrane transport"/>
    <property type="evidence" value="ECO:0007669"/>
    <property type="project" value="InterPro"/>
</dbReference>
<protein>
    <submittedName>
        <fullName evidence="9">AEC family transporter</fullName>
    </submittedName>
</protein>
<dbReference type="EMBL" id="RCWN01000001">
    <property type="protein sequence ID" value="RLQ87858.1"/>
    <property type="molecule type" value="Genomic_DNA"/>
</dbReference>
<evidence type="ECO:0000256" key="5">
    <source>
        <dbReference type="ARBA" id="ARBA00022692"/>
    </source>
</evidence>
<feature type="transmembrane region" description="Helical" evidence="8">
    <location>
        <begin position="288"/>
        <end position="308"/>
    </location>
</feature>
<keyword evidence="3" id="KW-0813">Transport</keyword>
<keyword evidence="5 8" id="KW-0812">Transmembrane</keyword>
<keyword evidence="4" id="KW-1003">Cell membrane</keyword>
<feature type="transmembrane region" description="Helical" evidence="8">
    <location>
        <begin position="32"/>
        <end position="52"/>
    </location>
</feature>
<evidence type="ECO:0000313" key="9">
    <source>
        <dbReference type="EMBL" id="RLQ87858.1"/>
    </source>
</evidence>
<dbReference type="PANTHER" id="PTHR36838">
    <property type="entry name" value="AUXIN EFFLUX CARRIER FAMILY PROTEIN"/>
    <property type="match status" value="1"/>
</dbReference>
<name>A0A3L7JAT7_9HYPH</name>
<dbReference type="GO" id="GO:0005886">
    <property type="term" value="C:plasma membrane"/>
    <property type="evidence" value="ECO:0007669"/>
    <property type="project" value="UniProtKB-SubCell"/>
</dbReference>
<evidence type="ECO:0000256" key="1">
    <source>
        <dbReference type="ARBA" id="ARBA00004651"/>
    </source>
</evidence>
<dbReference type="InterPro" id="IPR004776">
    <property type="entry name" value="Mem_transp_PIN-like"/>
</dbReference>
<dbReference type="PANTHER" id="PTHR36838:SF3">
    <property type="entry name" value="TRANSPORTER AUXIN EFFLUX CARRIER EC FAMILY"/>
    <property type="match status" value="1"/>
</dbReference>
<feature type="transmembrane region" description="Helical" evidence="8">
    <location>
        <begin position="64"/>
        <end position="86"/>
    </location>
</feature>